<feature type="compositionally biased region" description="Low complexity" evidence="1">
    <location>
        <begin position="25"/>
        <end position="43"/>
    </location>
</feature>
<reference evidence="2 3" key="1">
    <citation type="submission" date="2016-04" db="EMBL/GenBank/DDBJ databases">
        <title>The genome of Intoshia linei affirms orthonectids as highly simplified spiralians.</title>
        <authorList>
            <person name="Mikhailov K.V."/>
            <person name="Slusarev G.S."/>
            <person name="Nikitin M.A."/>
            <person name="Logacheva M.D."/>
            <person name="Penin A."/>
            <person name="Aleoshin V."/>
            <person name="Panchin Y.V."/>
        </authorList>
    </citation>
    <scope>NUCLEOTIDE SEQUENCE [LARGE SCALE GENOMIC DNA]</scope>
    <source>
        <strain evidence="2">Intl2013</strain>
        <tissue evidence="2">Whole animal</tissue>
    </source>
</reference>
<accession>A0A177B8C0</accession>
<evidence type="ECO:0000313" key="2">
    <source>
        <dbReference type="EMBL" id="OAF70559.1"/>
    </source>
</evidence>
<dbReference type="AlphaFoldDB" id="A0A177B8C0"/>
<dbReference type="Proteomes" id="UP000078046">
    <property type="component" value="Unassembled WGS sequence"/>
</dbReference>
<gene>
    <name evidence="2" type="ORF">A3Q56_01647</name>
</gene>
<feature type="compositionally biased region" description="Low complexity" evidence="1">
    <location>
        <begin position="52"/>
        <end position="62"/>
    </location>
</feature>
<keyword evidence="3" id="KW-1185">Reference proteome</keyword>
<name>A0A177B8C0_9BILA</name>
<comment type="caution">
    <text evidence="2">The sequence shown here is derived from an EMBL/GenBank/DDBJ whole genome shotgun (WGS) entry which is preliminary data.</text>
</comment>
<evidence type="ECO:0000256" key="1">
    <source>
        <dbReference type="SAM" id="MobiDB-lite"/>
    </source>
</evidence>
<evidence type="ECO:0000313" key="3">
    <source>
        <dbReference type="Proteomes" id="UP000078046"/>
    </source>
</evidence>
<feature type="region of interest" description="Disordered" evidence="1">
    <location>
        <begin position="25"/>
        <end position="66"/>
    </location>
</feature>
<proteinExistence type="predicted"/>
<protein>
    <submittedName>
        <fullName evidence="2">Uncharacterized protein</fullName>
    </submittedName>
</protein>
<organism evidence="2 3">
    <name type="scientific">Intoshia linei</name>
    <dbReference type="NCBI Taxonomy" id="1819745"/>
    <lineage>
        <taxon>Eukaryota</taxon>
        <taxon>Metazoa</taxon>
        <taxon>Spiralia</taxon>
        <taxon>Lophotrochozoa</taxon>
        <taxon>Mesozoa</taxon>
        <taxon>Orthonectida</taxon>
        <taxon>Rhopaluridae</taxon>
        <taxon>Intoshia</taxon>
    </lineage>
</organism>
<sequence length="264" mass="30646">MFSKIQVFDNFPLKNNIQSDYYISSQSSQNSSDYTKKSSAASASEDDKSNKISSIPSLPPSISDEDDSLIKSLKSVRINNRINKAPIPLPTARTKNVSELTKLKRQVSSLYVLYQGLEATITEKNVWFDKAQGSIESRVKIRSQEGTKRKPYRRNSIGSTTSSYIKNYRYKPNEPKLKDLRPLQKRIQNLESHVFDLSNNFRELASKTNMIIGKLNENIDKINNLEKEKIKQKYHSKPHPNQISIKKTKRFFRFKWFENKFNKI</sequence>
<dbReference type="EMBL" id="LWCA01000133">
    <property type="protein sequence ID" value="OAF70559.1"/>
    <property type="molecule type" value="Genomic_DNA"/>
</dbReference>